<reference evidence="4" key="3">
    <citation type="submission" date="2017-08" db="EMBL/GenBank/DDBJ databases">
        <title>Trichoderma gamsii strain T6085, whole genome shotgun sequencing project.</title>
        <authorList>
            <person name="Baroncelli R."/>
        </authorList>
    </citation>
    <scope>NUCLEOTIDE SEQUENCE</scope>
    <source>
        <strain evidence="4">T6085</strain>
    </source>
</reference>
<dbReference type="PANTHER" id="PTHR43798">
    <property type="entry name" value="MONOACYLGLYCEROL LIPASE"/>
    <property type="match status" value="1"/>
</dbReference>
<dbReference type="SUPFAM" id="SSF53474">
    <property type="entry name" value="alpha/beta-Hydrolases"/>
    <property type="match status" value="1"/>
</dbReference>
<dbReference type="GO" id="GO:0047372">
    <property type="term" value="F:monoacylglycerol lipase activity"/>
    <property type="evidence" value="ECO:0007669"/>
    <property type="project" value="TreeGrafter"/>
</dbReference>
<dbReference type="InterPro" id="IPR050266">
    <property type="entry name" value="AB_hydrolase_sf"/>
</dbReference>
<feature type="chain" id="PRO_5014528217" evidence="1">
    <location>
        <begin position="20"/>
        <end position="343"/>
    </location>
</feature>
<dbReference type="InterPro" id="IPR029058">
    <property type="entry name" value="AB_hydrolase_fold"/>
</dbReference>
<accession>A0A0W7VUK6</accession>
<dbReference type="PRINTS" id="PR00111">
    <property type="entry name" value="ABHYDROLASE"/>
</dbReference>
<dbReference type="Proteomes" id="UP000236546">
    <property type="component" value="Unassembled WGS sequence"/>
</dbReference>
<evidence type="ECO:0000256" key="1">
    <source>
        <dbReference type="SAM" id="SignalP"/>
    </source>
</evidence>
<gene>
    <name evidence="4" type="ORF">TGAM01_v207222</name>
    <name evidence="3" type="ORF">TGAMA5MH_01583</name>
</gene>
<dbReference type="AlphaFoldDB" id="A0A0W7VUK6"/>
<comment type="caution">
    <text evidence="3">The sequence shown here is derived from an EMBL/GenBank/DDBJ whole genome shotgun (WGS) entry which is preliminary data.</text>
</comment>
<dbReference type="Gene3D" id="3.40.50.1820">
    <property type="entry name" value="alpha/beta hydrolase"/>
    <property type="match status" value="1"/>
</dbReference>
<dbReference type="OrthoDB" id="10249433at2759"/>
<name>A0A0W7VUK6_9HYPO</name>
<evidence type="ECO:0000313" key="3">
    <source>
        <dbReference type="EMBL" id="PNP46638.1"/>
    </source>
</evidence>
<keyword evidence="5" id="KW-1185">Reference proteome</keyword>
<dbReference type="RefSeq" id="XP_018663083.1">
    <property type="nucleotide sequence ID" value="XM_018803710.1"/>
</dbReference>
<protein>
    <submittedName>
        <fullName evidence="4">Alpha/beta hydrolase</fullName>
    </submittedName>
</protein>
<evidence type="ECO:0000313" key="6">
    <source>
        <dbReference type="Proteomes" id="UP000236546"/>
    </source>
</evidence>
<feature type="signal peptide" evidence="1">
    <location>
        <begin position="1"/>
        <end position="19"/>
    </location>
</feature>
<evidence type="ECO:0000313" key="5">
    <source>
        <dbReference type="Proteomes" id="UP000054821"/>
    </source>
</evidence>
<dbReference type="EMBL" id="MTYH01000014">
    <property type="protein sequence ID" value="PNP46638.1"/>
    <property type="molecule type" value="Genomic_DNA"/>
</dbReference>
<dbReference type="PANTHER" id="PTHR43798:SF33">
    <property type="entry name" value="HYDROLASE, PUTATIVE (AFU_ORTHOLOGUE AFUA_2G14860)-RELATED"/>
    <property type="match status" value="1"/>
</dbReference>
<dbReference type="InterPro" id="IPR000073">
    <property type="entry name" value="AB_hydrolase_1"/>
</dbReference>
<feature type="domain" description="AB hydrolase-1" evidence="2">
    <location>
        <begin position="81"/>
        <end position="281"/>
    </location>
</feature>
<proteinExistence type="predicted"/>
<reference evidence="3 6" key="2">
    <citation type="submission" date="2017-02" db="EMBL/GenBank/DDBJ databases">
        <title>Genomes of Trichoderma spp. with biocontrol activity.</title>
        <authorList>
            <person name="Gardiner D."/>
            <person name="Kazan K."/>
            <person name="Vos C."/>
            <person name="Harvey P."/>
        </authorList>
    </citation>
    <scope>NUCLEOTIDE SEQUENCE [LARGE SCALE GENOMIC DNA]</scope>
    <source>
        <strain evidence="3 6">A5MH</strain>
    </source>
</reference>
<organism evidence="3 6">
    <name type="scientific">Trichoderma gamsii</name>
    <dbReference type="NCBI Taxonomy" id="398673"/>
    <lineage>
        <taxon>Eukaryota</taxon>
        <taxon>Fungi</taxon>
        <taxon>Dikarya</taxon>
        <taxon>Ascomycota</taxon>
        <taxon>Pezizomycotina</taxon>
        <taxon>Sordariomycetes</taxon>
        <taxon>Hypocreomycetidae</taxon>
        <taxon>Hypocreales</taxon>
        <taxon>Hypocreaceae</taxon>
        <taxon>Trichoderma</taxon>
    </lineage>
</organism>
<dbReference type="GeneID" id="29983793"/>
<dbReference type="Pfam" id="PF00561">
    <property type="entry name" value="Abhydrolase_1"/>
    <property type="match status" value="1"/>
</dbReference>
<dbReference type="STRING" id="398673.A0A0W7VUK6"/>
<dbReference type="GO" id="GO:0046464">
    <property type="term" value="P:acylglycerol catabolic process"/>
    <property type="evidence" value="ECO:0007669"/>
    <property type="project" value="TreeGrafter"/>
</dbReference>
<dbReference type="GO" id="GO:0016020">
    <property type="term" value="C:membrane"/>
    <property type="evidence" value="ECO:0007669"/>
    <property type="project" value="TreeGrafter"/>
</dbReference>
<keyword evidence="4" id="KW-0378">Hydrolase</keyword>
<reference evidence="4 5" key="1">
    <citation type="journal article" date="2016" name="Genome Announc.">
        <title>Draft Whole-Genome Sequence of Trichoderma gamsii T6085, a Promising Biocontrol Agent of Fusarium Head Blight on Wheat.</title>
        <authorList>
            <person name="Baroncelli R."/>
            <person name="Zapparata A."/>
            <person name="Piaggeschi G."/>
            <person name="Sarrocco S."/>
            <person name="Vannacci G."/>
        </authorList>
    </citation>
    <scope>NUCLEOTIDE SEQUENCE [LARGE SCALE GENOMIC DNA]</scope>
    <source>
        <strain evidence="4 5">T6085</strain>
    </source>
</reference>
<dbReference type="EMBL" id="JPDN02000026">
    <property type="protein sequence ID" value="PON23894.1"/>
    <property type="molecule type" value="Genomic_DNA"/>
</dbReference>
<evidence type="ECO:0000259" key="2">
    <source>
        <dbReference type="Pfam" id="PF00561"/>
    </source>
</evidence>
<evidence type="ECO:0000313" key="4">
    <source>
        <dbReference type="EMBL" id="PON23894.1"/>
    </source>
</evidence>
<sequence length="343" mass="37310">MKVSTLASGFVSAASLAAAQLQLAANGTISKGPFPADLNGSNFTYPWPVNVFNFESQQQQLQMAFMDVKPTCAPNGQTAVVLHGKNFCGPTWNDTIVALAGAGYRVIAPDQVGWCKSSKPENYQFSLNQLAFNTRGLLNTLGVGNITLIGHSVGGMLSTRFALQYPQTIDRLVLVDPVGLEDYVEKGVPYVSIDYDIAAEAAQTFDAIKAYEQAIYYVGQWQDSYTVWVTMLTNIYFGSRRTQFLKNQGQIVDMVLTSPVAHYFGDIVSKTLLIVGDEDKVAIGSNWASPEVAATLGHFNVLGPQVCGEIPDCTLYQFPTLGHAPQISAPSNFTKVVLDWLKE</sequence>
<keyword evidence="1" id="KW-0732">Signal</keyword>
<dbReference type="Proteomes" id="UP000054821">
    <property type="component" value="Unassembled WGS sequence"/>
</dbReference>